<name>A0A8J2LBC1_9HEXA</name>
<keyword evidence="2" id="KW-1185">Reference proteome</keyword>
<dbReference type="AlphaFoldDB" id="A0A8J2LBC1"/>
<reference evidence="1" key="1">
    <citation type="submission" date="2021-06" db="EMBL/GenBank/DDBJ databases">
        <authorList>
            <person name="Hodson N. C."/>
            <person name="Mongue J. A."/>
            <person name="Jaron S. K."/>
        </authorList>
    </citation>
    <scope>NUCLEOTIDE SEQUENCE</scope>
</reference>
<proteinExistence type="predicted"/>
<protein>
    <submittedName>
        <fullName evidence="1">Uncharacterized protein</fullName>
    </submittedName>
</protein>
<evidence type="ECO:0000313" key="2">
    <source>
        <dbReference type="Proteomes" id="UP000708208"/>
    </source>
</evidence>
<feature type="non-terminal residue" evidence="1">
    <location>
        <position position="1"/>
    </location>
</feature>
<sequence length="20" mass="2228">SAYCSGHDCFGFDCLYAGRR</sequence>
<gene>
    <name evidence="1" type="ORF">AFUS01_LOCUS38694</name>
</gene>
<dbReference type="Proteomes" id="UP000708208">
    <property type="component" value="Unassembled WGS sequence"/>
</dbReference>
<accession>A0A8J2LBC1</accession>
<comment type="caution">
    <text evidence="1">The sequence shown here is derived from an EMBL/GenBank/DDBJ whole genome shotgun (WGS) entry which is preliminary data.</text>
</comment>
<organism evidence="1 2">
    <name type="scientific">Allacma fusca</name>
    <dbReference type="NCBI Taxonomy" id="39272"/>
    <lineage>
        <taxon>Eukaryota</taxon>
        <taxon>Metazoa</taxon>
        <taxon>Ecdysozoa</taxon>
        <taxon>Arthropoda</taxon>
        <taxon>Hexapoda</taxon>
        <taxon>Collembola</taxon>
        <taxon>Symphypleona</taxon>
        <taxon>Sminthuridae</taxon>
        <taxon>Allacma</taxon>
    </lineage>
</organism>
<dbReference type="EMBL" id="CAJVCH010548856">
    <property type="protein sequence ID" value="CAG7828791.1"/>
    <property type="molecule type" value="Genomic_DNA"/>
</dbReference>
<evidence type="ECO:0000313" key="1">
    <source>
        <dbReference type="EMBL" id="CAG7828791.1"/>
    </source>
</evidence>